<comment type="caution">
    <text evidence="1">The sequence shown here is derived from an EMBL/GenBank/DDBJ whole genome shotgun (WGS) entry which is preliminary data.</text>
</comment>
<dbReference type="AlphaFoldDB" id="A0A3M2L648"/>
<gene>
    <name evidence="1" type="ORF">EBN03_22610</name>
</gene>
<evidence type="ECO:0000313" key="1">
    <source>
        <dbReference type="EMBL" id="RMI30038.1"/>
    </source>
</evidence>
<name>A0A3M2L648_9NOCA</name>
<sequence>MTEHRSAVSMLEARLDYDPPVVVRAEDIDEAHERWPRNELICRYCDIPVVAVPSYRTETQGVHRAHFRRKQKHDHRPECLFDVDERVRALQQAADAILVRGDSADHTPEGFAHKETHVDIGAGVRVVAEQLPGLLDSAARIAALVTHYLDHRIDPYTEWRVPGSGDQVEWTDFLYVPQRIQILRRRLEHHGPLLRHPVAVMFRPRTGGAVLGRALPSGDQPTEGYRSTYPEPFEPGGPFPPEIVIEGDYDVVDRAFLPGLNRHYLGYGMWRLVGPARCPTLRLHHEAQIVPMPSDPEPGPLHG</sequence>
<accession>A0A3M2L648</accession>
<reference evidence="1 2" key="1">
    <citation type="submission" date="2018-10" db="EMBL/GenBank/DDBJ databases">
        <title>Isolation from cow dung.</title>
        <authorList>
            <person name="Ling L."/>
        </authorList>
    </citation>
    <scope>NUCLEOTIDE SEQUENCE [LARGE SCALE GENOMIC DNA]</scope>
    <source>
        <strain evidence="1 2">NEAU-LL90</strain>
    </source>
</reference>
<dbReference type="Proteomes" id="UP000279275">
    <property type="component" value="Unassembled WGS sequence"/>
</dbReference>
<evidence type="ECO:0000313" key="2">
    <source>
        <dbReference type="Proteomes" id="UP000279275"/>
    </source>
</evidence>
<dbReference type="EMBL" id="RFFH01000011">
    <property type="protein sequence ID" value="RMI30038.1"/>
    <property type="molecule type" value="Genomic_DNA"/>
</dbReference>
<protein>
    <submittedName>
        <fullName evidence="1">Uncharacterized protein</fullName>
    </submittedName>
</protein>
<organism evidence="1 2">
    <name type="scientific">Nocardia stercoris</name>
    <dbReference type="NCBI Taxonomy" id="2483361"/>
    <lineage>
        <taxon>Bacteria</taxon>
        <taxon>Bacillati</taxon>
        <taxon>Actinomycetota</taxon>
        <taxon>Actinomycetes</taxon>
        <taxon>Mycobacteriales</taxon>
        <taxon>Nocardiaceae</taxon>
        <taxon>Nocardia</taxon>
    </lineage>
</organism>
<keyword evidence="2" id="KW-1185">Reference proteome</keyword>
<proteinExistence type="predicted"/>